<dbReference type="SUPFAM" id="SSF46785">
    <property type="entry name" value="Winged helix' DNA-binding domain"/>
    <property type="match status" value="1"/>
</dbReference>
<name>A0ABD3QLE4_9STRA</name>
<sequence>MAVQRLFPYKLYHLLETLGVSSTDDEQAAACITWLSHGKAFIIRDESVFISKVVPAHFKQTKLRSFKRQVLLWGFTRIQDGPDKGAWYHPHFIRGQPSSLTHVKRTAVKKNSTDAGLVEAEASPNFYEMPPVDVDAGNAKEVAGVHYSPPSNGYHLSTAARISSGPNDLKTVFESAFNADGKMNQGFANETLSNNLPTMTFPMATSYNDQAIAYEYRYPSWFQPIPNPALAVPWTDSSYVPECPIQSFGQGQMGEMQTQNLHVPLKNEAEGFNEHDNRDLKLQPPAVVSRFVMSNSNLNDNGLNASSEANDDLVAKAFQYAFRDMPARQVFCPEQFNSSPLMTQGNKMTSVRQDTNTNGGYCSFGAKQHQDVALTPSHRTLRKDSSFTTDVSSSLLNDHFEENDEFLQFVNDNLFD</sequence>
<evidence type="ECO:0000256" key="4">
    <source>
        <dbReference type="RuleBase" id="RU004020"/>
    </source>
</evidence>
<dbReference type="InterPro" id="IPR036390">
    <property type="entry name" value="WH_DNA-bd_sf"/>
</dbReference>
<dbReference type="GO" id="GO:0003677">
    <property type="term" value="F:DNA binding"/>
    <property type="evidence" value="ECO:0007669"/>
    <property type="project" value="UniProtKB-KW"/>
</dbReference>
<comment type="subcellular location">
    <subcellularLocation>
        <location evidence="1">Nucleus</location>
    </subcellularLocation>
</comment>
<proteinExistence type="inferred from homology"/>
<dbReference type="Proteomes" id="UP001530400">
    <property type="component" value="Unassembled WGS sequence"/>
</dbReference>
<comment type="similarity">
    <text evidence="4">Belongs to the HSF family.</text>
</comment>
<dbReference type="Gene3D" id="1.10.10.10">
    <property type="entry name" value="Winged helix-like DNA-binding domain superfamily/Winged helix DNA-binding domain"/>
    <property type="match status" value="1"/>
</dbReference>
<evidence type="ECO:0000313" key="6">
    <source>
        <dbReference type="EMBL" id="KAL3800947.1"/>
    </source>
</evidence>
<evidence type="ECO:0000256" key="2">
    <source>
        <dbReference type="ARBA" id="ARBA00023125"/>
    </source>
</evidence>
<dbReference type="Pfam" id="PF00447">
    <property type="entry name" value="HSF_DNA-bind"/>
    <property type="match status" value="1"/>
</dbReference>
<keyword evidence="7" id="KW-1185">Reference proteome</keyword>
<evidence type="ECO:0000256" key="3">
    <source>
        <dbReference type="ARBA" id="ARBA00023242"/>
    </source>
</evidence>
<dbReference type="GO" id="GO:0005634">
    <property type="term" value="C:nucleus"/>
    <property type="evidence" value="ECO:0007669"/>
    <property type="project" value="UniProtKB-SubCell"/>
</dbReference>
<dbReference type="PANTHER" id="PTHR10015">
    <property type="entry name" value="HEAT SHOCK TRANSCRIPTION FACTOR"/>
    <property type="match status" value="1"/>
</dbReference>
<dbReference type="InterPro" id="IPR000232">
    <property type="entry name" value="HSF_DNA-bd"/>
</dbReference>
<evidence type="ECO:0000313" key="7">
    <source>
        <dbReference type="Proteomes" id="UP001530400"/>
    </source>
</evidence>
<feature type="domain" description="HSF-type DNA-binding" evidence="5">
    <location>
        <begin position="3"/>
        <end position="106"/>
    </location>
</feature>
<dbReference type="SMART" id="SM00415">
    <property type="entry name" value="HSF"/>
    <property type="match status" value="1"/>
</dbReference>
<dbReference type="EMBL" id="JALLPJ020000149">
    <property type="protein sequence ID" value="KAL3800947.1"/>
    <property type="molecule type" value="Genomic_DNA"/>
</dbReference>
<keyword evidence="2" id="KW-0238">DNA-binding</keyword>
<evidence type="ECO:0000256" key="1">
    <source>
        <dbReference type="ARBA" id="ARBA00004123"/>
    </source>
</evidence>
<dbReference type="InterPro" id="IPR036388">
    <property type="entry name" value="WH-like_DNA-bd_sf"/>
</dbReference>
<dbReference type="AlphaFoldDB" id="A0ABD3QLE4"/>
<protein>
    <recommendedName>
        <fullName evidence="5">HSF-type DNA-binding domain-containing protein</fullName>
    </recommendedName>
</protein>
<reference evidence="6 7" key="1">
    <citation type="submission" date="2024-10" db="EMBL/GenBank/DDBJ databases">
        <title>Updated reference genomes for cyclostephanoid diatoms.</title>
        <authorList>
            <person name="Roberts W.R."/>
            <person name="Alverson A.J."/>
        </authorList>
    </citation>
    <scope>NUCLEOTIDE SEQUENCE [LARGE SCALE GENOMIC DNA]</scope>
    <source>
        <strain evidence="6 7">AJA010-31</strain>
    </source>
</reference>
<organism evidence="6 7">
    <name type="scientific">Cyclotella atomus</name>
    <dbReference type="NCBI Taxonomy" id="382360"/>
    <lineage>
        <taxon>Eukaryota</taxon>
        <taxon>Sar</taxon>
        <taxon>Stramenopiles</taxon>
        <taxon>Ochrophyta</taxon>
        <taxon>Bacillariophyta</taxon>
        <taxon>Coscinodiscophyceae</taxon>
        <taxon>Thalassiosirophycidae</taxon>
        <taxon>Stephanodiscales</taxon>
        <taxon>Stephanodiscaceae</taxon>
        <taxon>Cyclotella</taxon>
    </lineage>
</organism>
<keyword evidence="3" id="KW-0539">Nucleus</keyword>
<evidence type="ECO:0000259" key="5">
    <source>
        <dbReference type="SMART" id="SM00415"/>
    </source>
</evidence>
<dbReference type="FunFam" id="1.10.10.10:FF:000479">
    <property type="entry name" value="Predicted protein"/>
    <property type="match status" value="1"/>
</dbReference>
<comment type="caution">
    <text evidence="6">The sequence shown here is derived from an EMBL/GenBank/DDBJ whole genome shotgun (WGS) entry which is preliminary data.</text>
</comment>
<accession>A0ABD3QLE4</accession>
<gene>
    <name evidence="6" type="ORF">ACHAWO_000080</name>
</gene>
<dbReference type="PANTHER" id="PTHR10015:SF206">
    <property type="entry name" value="HSF-TYPE DNA-BINDING DOMAIN-CONTAINING PROTEIN"/>
    <property type="match status" value="1"/>
</dbReference>